<gene>
    <name evidence="2" type="ORF">DM860_011118</name>
</gene>
<protein>
    <submittedName>
        <fullName evidence="2">Uncharacterized protein</fullName>
    </submittedName>
</protein>
<dbReference type="EMBL" id="NQVE01000169">
    <property type="protein sequence ID" value="RAL42500.1"/>
    <property type="molecule type" value="Genomic_DNA"/>
</dbReference>
<organism evidence="2 3">
    <name type="scientific">Cuscuta australis</name>
    <dbReference type="NCBI Taxonomy" id="267555"/>
    <lineage>
        <taxon>Eukaryota</taxon>
        <taxon>Viridiplantae</taxon>
        <taxon>Streptophyta</taxon>
        <taxon>Embryophyta</taxon>
        <taxon>Tracheophyta</taxon>
        <taxon>Spermatophyta</taxon>
        <taxon>Magnoliopsida</taxon>
        <taxon>eudicotyledons</taxon>
        <taxon>Gunneridae</taxon>
        <taxon>Pentapetalae</taxon>
        <taxon>asterids</taxon>
        <taxon>lamiids</taxon>
        <taxon>Solanales</taxon>
        <taxon>Convolvulaceae</taxon>
        <taxon>Cuscuteae</taxon>
        <taxon>Cuscuta</taxon>
        <taxon>Cuscuta subgen. Grammica</taxon>
        <taxon>Cuscuta sect. Cleistogrammica</taxon>
    </lineage>
</organism>
<evidence type="ECO:0000313" key="2">
    <source>
        <dbReference type="EMBL" id="RAL42500.1"/>
    </source>
</evidence>
<keyword evidence="3" id="KW-1185">Reference proteome</keyword>
<proteinExistence type="predicted"/>
<evidence type="ECO:0000256" key="1">
    <source>
        <dbReference type="SAM" id="Coils"/>
    </source>
</evidence>
<feature type="coiled-coil region" evidence="1">
    <location>
        <begin position="63"/>
        <end position="113"/>
    </location>
</feature>
<evidence type="ECO:0000313" key="3">
    <source>
        <dbReference type="Proteomes" id="UP000249390"/>
    </source>
</evidence>
<name>A0A328DBD8_9ASTE</name>
<dbReference type="Proteomes" id="UP000249390">
    <property type="component" value="Unassembled WGS sequence"/>
</dbReference>
<sequence length="113" mass="12815">MQRESFLATVETELTRLRKLVEAEHEQVLELQLQAVSKSDEVIRLQGLLKEAEEPTAQLTTSMAGLEERLRQSKGKRAELNIELAEVVSLQQSVDQEKEAAVLEKERALSEKE</sequence>
<dbReference type="AlphaFoldDB" id="A0A328DBD8"/>
<accession>A0A328DBD8</accession>
<reference evidence="2 3" key="1">
    <citation type="submission" date="2018-06" db="EMBL/GenBank/DDBJ databases">
        <title>The Genome of Cuscuta australis (Dodder) Provides Insight into the Evolution of Plant Parasitism.</title>
        <authorList>
            <person name="Liu H."/>
        </authorList>
    </citation>
    <scope>NUCLEOTIDE SEQUENCE [LARGE SCALE GENOMIC DNA]</scope>
    <source>
        <strain evidence="3">cv. Yunnan</strain>
        <tissue evidence="2">Vines</tissue>
    </source>
</reference>
<comment type="caution">
    <text evidence="2">The sequence shown here is derived from an EMBL/GenBank/DDBJ whole genome shotgun (WGS) entry which is preliminary data.</text>
</comment>
<keyword evidence="1" id="KW-0175">Coiled coil</keyword>